<organism evidence="4">
    <name type="scientific">Pseudomonas marincola</name>
    <dbReference type="NCBI Taxonomy" id="437900"/>
    <lineage>
        <taxon>Bacteria</taxon>
        <taxon>Pseudomonadati</taxon>
        <taxon>Pseudomonadota</taxon>
        <taxon>Gammaproteobacteria</taxon>
        <taxon>Pseudomonadales</taxon>
        <taxon>Pseudomonadaceae</taxon>
        <taxon>Pseudomonas</taxon>
    </lineage>
</organism>
<dbReference type="PROSITE" id="PS51257">
    <property type="entry name" value="PROKAR_LIPOPROTEIN"/>
    <property type="match status" value="1"/>
</dbReference>
<dbReference type="Gene3D" id="2.130.10.10">
    <property type="entry name" value="YVTN repeat-like/Quinoprotein amine dehydrogenase"/>
    <property type="match status" value="2"/>
</dbReference>
<dbReference type="InterPro" id="IPR011045">
    <property type="entry name" value="N2O_reductase_N"/>
</dbReference>
<name>A0A653E197_9PSED</name>
<keyword evidence="3" id="KW-0732">Signal</keyword>
<dbReference type="GO" id="GO:0006006">
    <property type="term" value="P:glucose metabolic process"/>
    <property type="evidence" value="ECO:0007669"/>
    <property type="project" value="UniProtKB-KW"/>
</dbReference>
<proteinExistence type="inferred from homology"/>
<keyword evidence="2" id="KW-0119">Carbohydrate metabolism</keyword>
<dbReference type="AlphaFoldDB" id="A0A653E197"/>
<dbReference type="RefSeq" id="WP_150547905.1">
    <property type="nucleotide sequence ID" value="NZ_LR215729.2"/>
</dbReference>
<protein>
    <recommendedName>
        <fullName evidence="5">3-carboxymuconate cyclase</fullName>
    </recommendedName>
</protein>
<feature type="signal peptide" evidence="3">
    <location>
        <begin position="1"/>
        <end position="21"/>
    </location>
</feature>
<keyword evidence="2" id="KW-0313">Glucose metabolism</keyword>
<evidence type="ECO:0000256" key="3">
    <source>
        <dbReference type="SAM" id="SignalP"/>
    </source>
</evidence>
<dbReference type="InterPro" id="IPR015943">
    <property type="entry name" value="WD40/YVTN_repeat-like_dom_sf"/>
</dbReference>
<dbReference type="PANTHER" id="PTHR30344">
    <property type="entry name" value="6-PHOSPHOGLUCONOLACTONASE-RELATED"/>
    <property type="match status" value="1"/>
</dbReference>
<dbReference type="GO" id="GO:0017057">
    <property type="term" value="F:6-phosphogluconolactonase activity"/>
    <property type="evidence" value="ECO:0007669"/>
    <property type="project" value="TreeGrafter"/>
</dbReference>
<dbReference type="EMBL" id="LR215729">
    <property type="protein sequence ID" value="VEV96427.1"/>
    <property type="molecule type" value="Genomic_DNA"/>
</dbReference>
<feature type="chain" id="PRO_5024888374" description="3-carboxymuconate cyclase" evidence="3">
    <location>
        <begin position="22"/>
        <end position="426"/>
    </location>
</feature>
<dbReference type="PANTHER" id="PTHR30344:SF1">
    <property type="entry name" value="6-PHOSPHOGLUCONOLACTONASE"/>
    <property type="match status" value="1"/>
</dbReference>
<gene>
    <name evidence="4" type="ORF">PMYSY11_1380</name>
</gene>
<evidence type="ECO:0000256" key="2">
    <source>
        <dbReference type="ARBA" id="ARBA00022526"/>
    </source>
</evidence>
<comment type="similarity">
    <text evidence="1">Belongs to the cycloisomerase 2 family.</text>
</comment>
<dbReference type="Pfam" id="PF10282">
    <property type="entry name" value="Lactonase"/>
    <property type="match status" value="1"/>
</dbReference>
<dbReference type="InterPro" id="IPR019405">
    <property type="entry name" value="Lactonase_7-beta_prop"/>
</dbReference>
<evidence type="ECO:0008006" key="5">
    <source>
        <dbReference type="Google" id="ProtNLM"/>
    </source>
</evidence>
<dbReference type="InterPro" id="IPR050282">
    <property type="entry name" value="Cycloisomerase_2"/>
</dbReference>
<accession>A0A653E197</accession>
<reference evidence="4" key="1">
    <citation type="submission" date="2019-02" db="EMBL/GenBank/DDBJ databases">
        <authorList>
            <consortium name="Genoscope - CEA"/>
            <person name="William W."/>
        </authorList>
    </citation>
    <scope>NUCLEOTIDE SEQUENCE [LARGE SCALE GENOMIC DNA]</scope>
    <source>
        <strain evidence="4">YSy11</strain>
    </source>
</reference>
<evidence type="ECO:0000313" key="4">
    <source>
        <dbReference type="EMBL" id="VEV96427.1"/>
    </source>
</evidence>
<dbReference type="SUPFAM" id="SSF50974">
    <property type="entry name" value="Nitrous oxide reductase, N-terminal domain"/>
    <property type="match status" value="1"/>
</dbReference>
<evidence type="ECO:0000256" key="1">
    <source>
        <dbReference type="ARBA" id="ARBA00005564"/>
    </source>
</evidence>
<sequence>MNTAKTLLAIALTTACASAMAAEQVGAVYASSNKAEGNTIVAFKQMSDGSLSTLGEFKSGGKGTGNIEIFDGGYDPTHPLADGIDPLISAYGVYNTEDKKHLLTVNSGDGTISSFNVADDFKLKLVNTVKASDIHPVSIASKGKLVYVASSGDAKAPPFSGNISGFTIDAAGKLTPIANSTRNLGARPTTIVFSTDGKFVVVNELVTGQFKVFAVNADGTLSKEPVSVASAPNGDSSRALPIPVGFDIVKGAKGDIIVASEARFLDKKGMLREDAGKVPQSPKYSWQTSSSSSYTMDGKGQIKLVTADALTGDAVEGGEIANCWVETSRDGKTLWAANALSSSISAYTINPDGSIALKTATAYKNEAEMDFFSDLTLSADGKYINQLIGNKGEVTVFKVGADGFTLTPVGTYGGLPKIGAYGIISL</sequence>